<evidence type="ECO:0000256" key="6">
    <source>
        <dbReference type="ARBA" id="ARBA00034303"/>
    </source>
</evidence>
<comment type="similarity">
    <text evidence="1">Belongs to the TMEM53 family.</text>
</comment>
<name>A0A2V1E1Z6_9PLEO</name>
<comment type="subcellular location">
    <subcellularLocation>
        <location evidence="6">Nucleus outer membrane</location>
        <topology evidence="6">Single-pass membrane protein</topology>
    </subcellularLocation>
</comment>
<keyword evidence="2 7" id="KW-0812">Transmembrane</keyword>
<dbReference type="PANTHER" id="PTHR12265:SF30">
    <property type="entry name" value="TRANSMEMBRANE PROTEIN 53"/>
    <property type="match status" value="1"/>
</dbReference>
<protein>
    <recommendedName>
        <fullName evidence="10">DUF829-domain-containing protein</fullName>
    </recommendedName>
</protein>
<accession>A0A2V1E1Z6</accession>
<dbReference type="PANTHER" id="PTHR12265">
    <property type="entry name" value="TRANSMEMBRANE PROTEIN 53"/>
    <property type="match status" value="1"/>
</dbReference>
<keyword evidence="3 7" id="KW-1133">Transmembrane helix</keyword>
<evidence type="ECO:0000256" key="3">
    <source>
        <dbReference type="ARBA" id="ARBA00022989"/>
    </source>
</evidence>
<dbReference type="InterPro" id="IPR029058">
    <property type="entry name" value="AB_hydrolase_fold"/>
</dbReference>
<evidence type="ECO:0000256" key="2">
    <source>
        <dbReference type="ARBA" id="ARBA00022692"/>
    </source>
</evidence>
<evidence type="ECO:0000313" key="9">
    <source>
        <dbReference type="Proteomes" id="UP000244855"/>
    </source>
</evidence>
<evidence type="ECO:0000256" key="7">
    <source>
        <dbReference type="SAM" id="Phobius"/>
    </source>
</evidence>
<feature type="transmembrane region" description="Helical" evidence="7">
    <location>
        <begin position="181"/>
        <end position="200"/>
    </location>
</feature>
<evidence type="ECO:0008006" key="10">
    <source>
        <dbReference type="Google" id="ProtNLM"/>
    </source>
</evidence>
<dbReference type="GO" id="GO:0005640">
    <property type="term" value="C:nuclear outer membrane"/>
    <property type="evidence" value="ECO:0007669"/>
    <property type="project" value="UniProtKB-SubCell"/>
</dbReference>
<keyword evidence="9" id="KW-1185">Reference proteome</keyword>
<organism evidence="8 9">
    <name type="scientific">Periconia macrospinosa</name>
    <dbReference type="NCBI Taxonomy" id="97972"/>
    <lineage>
        <taxon>Eukaryota</taxon>
        <taxon>Fungi</taxon>
        <taxon>Dikarya</taxon>
        <taxon>Ascomycota</taxon>
        <taxon>Pezizomycotina</taxon>
        <taxon>Dothideomycetes</taxon>
        <taxon>Pleosporomycetidae</taxon>
        <taxon>Pleosporales</taxon>
        <taxon>Massarineae</taxon>
        <taxon>Periconiaceae</taxon>
        <taxon>Periconia</taxon>
    </lineage>
</organism>
<gene>
    <name evidence="8" type="ORF">DM02DRAFT_611420</name>
</gene>
<dbReference type="InterPro" id="IPR008547">
    <property type="entry name" value="DUF829_TMEM53"/>
</dbReference>
<keyword evidence="4 7" id="KW-0472">Membrane</keyword>
<dbReference type="Proteomes" id="UP000244855">
    <property type="component" value="Unassembled WGS sequence"/>
</dbReference>
<reference evidence="8 9" key="1">
    <citation type="journal article" date="2018" name="Sci. Rep.">
        <title>Comparative genomics provides insights into the lifestyle and reveals functional heterogeneity of dark septate endophytic fungi.</title>
        <authorList>
            <person name="Knapp D.G."/>
            <person name="Nemeth J.B."/>
            <person name="Barry K."/>
            <person name="Hainaut M."/>
            <person name="Henrissat B."/>
            <person name="Johnson J."/>
            <person name="Kuo A."/>
            <person name="Lim J.H.P."/>
            <person name="Lipzen A."/>
            <person name="Nolan M."/>
            <person name="Ohm R.A."/>
            <person name="Tamas L."/>
            <person name="Grigoriev I.V."/>
            <person name="Spatafora J.W."/>
            <person name="Nagy L.G."/>
            <person name="Kovacs G.M."/>
        </authorList>
    </citation>
    <scope>NUCLEOTIDE SEQUENCE [LARGE SCALE GENOMIC DNA]</scope>
    <source>
        <strain evidence="8 9">DSE2036</strain>
    </source>
</reference>
<dbReference type="AlphaFoldDB" id="A0A2V1E1Z6"/>
<evidence type="ECO:0000313" key="8">
    <source>
        <dbReference type="EMBL" id="PVI04593.1"/>
    </source>
</evidence>
<sequence length="296" mass="32836">MSASTPPTLPPLKPAIPPPKFTPLTPSTSLYTPTSIPPSNTPSPLILFFAWNAAPARPIQKYTSTYASLFPTSRILLLQTSTVDVAFRSSETLAKQLRPALDVVRGHTQEGGEVLLHLFSNGGGIKCVELVKAWHALYGGGIEGMRVRCMILDSSPGKGDWSRSHKAITASLPRSTIFHRVFFGILVHGLMFGMFLFSLVARKGHVMRKMCADLNDTMLFPPKRTTEGKTVPRLYLYSKNDDMVGWEEVEEHAEEARGAGWEVTTVRFEKSGHVAHVREDEARYWNEVLGAWERGS</sequence>
<dbReference type="Gene3D" id="3.40.50.1820">
    <property type="entry name" value="alpha/beta hydrolase"/>
    <property type="match status" value="1"/>
</dbReference>
<dbReference type="OrthoDB" id="77878at2759"/>
<evidence type="ECO:0000256" key="1">
    <source>
        <dbReference type="ARBA" id="ARBA00007387"/>
    </source>
</evidence>
<dbReference type="SUPFAM" id="SSF53474">
    <property type="entry name" value="alpha/beta-Hydrolases"/>
    <property type="match status" value="1"/>
</dbReference>
<keyword evidence="5" id="KW-0539">Nucleus</keyword>
<proteinExistence type="inferred from homology"/>
<dbReference type="Pfam" id="PF05705">
    <property type="entry name" value="DUF829"/>
    <property type="match status" value="1"/>
</dbReference>
<evidence type="ECO:0000256" key="5">
    <source>
        <dbReference type="ARBA" id="ARBA00023242"/>
    </source>
</evidence>
<dbReference type="EMBL" id="KZ805320">
    <property type="protein sequence ID" value="PVI04593.1"/>
    <property type="molecule type" value="Genomic_DNA"/>
</dbReference>
<evidence type="ECO:0000256" key="4">
    <source>
        <dbReference type="ARBA" id="ARBA00023136"/>
    </source>
</evidence>